<reference evidence="3" key="1">
    <citation type="submission" date="2019-09" db="EMBL/GenBank/DDBJ databases">
        <title>Characterisation of the sponge microbiome using genome-centric metagenomics.</title>
        <authorList>
            <person name="Engelberts J.P."/>
            <person name="Robbins S.J."/>
            <person name="De Goeij J.M."/>
            <person name="Aranda M."/>
            <person name="Bell S.C."/>
            <person name="Webster N.S."/>
        </authorList>
    </citation>
    <scope>NUCLEOTIDE SEQUENCE</scope>
    <source>
        <strain evidence="3">SB0664_bin_43</strain>
    </source>
</reference>
<dbReference type="PANTHER" id="PTHR30486">
    <property type="entry name" value="TWITCHING MOTILITY PROTEIN PILT"/>
    <property type="match status" value="1"/>
</dbReference>
<gene>
    <name evidence="3" type="ORF">F4Y60_02075</name>
</gene>
<dbReference type="Gene3D" id="3.40.50.300">
    <property type="entry name" value="P-loop containing nucleotide triphosphate hydrolases"/>
    <property type="match status" value="1"/>
</dbReference>
<dbReference type="AlphaFoldDB" id="A0A6B0XZK3"/>
<dbReference type="PANTHER" id="PTHR30486:SF6">
    <property type="entry name" value="TYPE IV PILUS RETRACTATION ATPASE PILT"/>
    <property type="match status" value="1"/>
</dbReference>
<evidence type="ECO:0000313" key="3">
    <source>
        <dbReference type="EMBL" id="MXY32880.1"/>
    </source>
</evidence>
<proteinExistence type="inferred from homology"/>
<evidence type="ECO:0000256" key="1">
    <source>
        <dbReference type="ARBA" id="ARBA00006611"/>
    </source>
</evidence>
<dbReference type="InterPro" id="IPR001482">
    <property type="entry name" value="T2SS/T4SS_dom"/>
</dbReference>
<feature type="domain" description="Bacterial type II secretion system protein E" evidence="2">
    <location>
        <begin position="97"/>
        <end position="260"/>
    </location>
</feature>
<dbReference type="GO" id="GO:0016887">
    <property type="term" value="F:ATP hydrolysis activity"/>
    <property type="evidence" value="ECO:0007669"/>
    <property type="project" value="InterPro"/>
</dbReference>
<dbReference type="EMBL" id="VXRY01000082">
    <property type="protein sequence ID" value="MXY32880.1"/>
    <property type="molecule type" value="Genomic_DNA"/>
</dbReference>
<dbReference type="InterPro" id="IPR027417">
    <property type="entry name" value="P-loop_NTPase"/>
</dbReference>
<organism evidence="3">
    <name type="scientific">Boseongicola sp. SB0664_bin_43</name>
    <dbReference type="NCBI Taxonomy" id="2604844"/>
    <lineage>
        <taxon>Bacteria</taxon>
        <taxon>Pseudomonadati</taxon>
        <taxon>Pseudomonadota</taxon>
        <taxon>Alphaproteobacteria</taxon>
        <taxon>Rhodobacterales</taxon>
        <taxon>Paracoccaceae</taxon>
        <taxon>Boseongicola</taxon>
    </lineage>
</organism>
<evidence type="ECO:0000259" key="2">
    <source>
        <dbReference type="Pfam" id="PF00437"/>
    </source>
</evidence>
<protein>
    <submittedName>
        <fullName evidence="3">Conjugal transfer protein TrbB</fullName>
    </submittedName>
</protein>
<dbReference type="Pfam" id="PF00437">
    <property type="entry name" value="T2SSE"/>
    <property type="match status" value="1"/>
</dbReference>
<dbReference type="InterPro" id="IPR050921">
    <property type="entry name" value="T4SS_GSP_E_ATPase"/>
</dbReference>
<accession>A0A6B0XZK3</accession>
<dbReference type="Gene3D" id="3.30.450.90">
    <property type="match status" value="1"/>
</dbReference>
<dbReference type="CDD" id="cd01130">
    <property type="entry name" value="VirB11-like_ATPase"/>
    <property type="match status" value="1"/>
</dbReference>
<comment type="caution">
    <text evidence="3">The sequence shown here is derived from an EMBL/GenBank/DDBJ whole genome shotgun (WGS) entry which is preliminary data.</text>
</comment>
<dbReference type="SUPFAM" id="SSF52540">
    <property type="entry name" value="P-loop containing nucleoside triphosphate hydrolases"/>
    <property type="match status" value="1"/>
</dbReference>
<comment type="similarity">
    <text evidence="1">Belongs to the GSP E family.</text>
</comment>
<sequence>MPDGMTNATSLDDLLGPLARVLDAPETVEISCNPDGQVFVERFGAPASCWGTLEPGRTSRFVRWCATWSETAVTGERPILSGRIPGTAHRIEALLPPVTDGPCFSIRRHRDTVPSLEECVPEEVPRRLLTDAVEARKNVLIAGATGAGKTTLLNACLGEMERIAPETRLLVIEDTPEIRSPFRNSVALRTSDGVTMDRLLVSALRQAPDRIVVGEVREGSVLLTLVKAWNTGHPGGLVTLHANSADEVIDRLSLLATEVMTADPVPVLMQATDLIVFIHRDTGRPVLSSIRAAVRDPDGAIRLEDCYDHSS</sequence>
<name>A0A6B0XZK3_9RHOB</name>